<comment type="caution">
    <text evidence="2">The sequence shown here is derived from an EMBL/GenBank/DDBJ whole genome shotgun (WGS) entry which is preliminary data.</text>
</comment>
<sequence>MGWAQENIPDITGPQSNANDPNVTPRVTQAKDVNETEQDGTEDAEDIQYTFNSGHIIHWWRHYARLPPEVRPVFVPTAGFRDTFQQMSERFLILLLWGQKNKEPASTKAIMESRICSYEDAVKAENSNYGELMRKLFVGDKNAIRKAARKRQTSYGKRTSTMSRLSTESQAFSAPSLQQYIDSKFAYIKAKKNALATGSEVSLSPPTLPSSNPTAQYALSNQLFTDGIQVHVMAFDTRKPQVSANQRSLIPKLEERFPSRPSIVNDLGSAFEDTIVVGIDPGEKISAAFCMVDPKTPTRVSNLCVRRNALYSPALAYRTRLEDIKRRRVTVNAGDCVSPTMWTRPSSSKNILASESFSESELGGYDAVELPSINELQQSLGQLAFQSVEQHQEGLRQYAQVFEILQEFYASRSLKKLHWERVKAMRAEKDLAVHGAIRMVPRTEGQSRQAIFVYGDGRFNTRTKLATMHETFKNYFVMKVFCRLLML</sequence>
<dbReference type="EMBL" id="JAAAHW010007851">
    <property type="protein sequence ID" value="KAF9946075.1"/>
    <property type="molecule type" value="Genomic_DNA"/>
</dbReference>
<feature type="region of interest" description="Disordered" evidence="1">
    <location>
        <begin position="1"/>
        <end position="45"/>
    </location>
</feature>
<feature type="compositionally biased region" description="Polar residues" evidence="1">
    <location>
        <begin position="13"/>
        <end position="27"/>
    </location>
</feature>
<dbReference type="AlphaFoldDB" id="A0A9P6LW82"/>
<gene>
    <name evidence="2" type="ORF">BGZ65_010097</name>
</gene>
<feature type="compositionally biased region" description="Acidic residues" evidence="1">
    <location>
        <begin position="35"/>
        <end position="45"/>
    </location>
</feature>
<accession>A0A9P6LW82</accession>
<protein>
    <submittedName>
        <fullName evidence="2">Uncharacterized protein</fullName>
    </submittedName>
</protein>
<evidence type="ECO:0000313" key="3">
    <source>
        <dbReference type="Proteomes" id="UP000749646"/>
    </source>
</evidence>
<keyword evidence="3" id="KW-1185">Reference proteome</keyword>
<reference evidence="2" key="1">
    <citation type="journal article" date="2020" name="Fungal Divers.">
        <title>Resolving the Mortierellaceae phylogeny through synthesis of multi-gene phylogenetics and phylogenomics.</title>
        <authorList>
            <person name="Vandepol N."/>
            <person name="Liber J."/>
            <person name="Desiro A."/>
            <person name="Na H."/>
            <person name="Kennedy M."/>
            <person name="Barry K."/>
            <person name="Grigoriev I.V."/>
            <person name="Miller A.N."/>
            <person name="O'Donnell K."/>
            <person name="Stajich J.E."/>
            <person name="Bonito G."/>
        </authorList>
    </citation>
    <scope>NUCLEOTIDE SEQUENCE</scope>
    <source>
        <strain evidence="2">MES-2147</strain>
    </source>
</reference>
<organism evidence="2 3">
    <name type="scientific">Modicella reniformis</name>
    <dbReference type="NCBI Taxonomy" id="1440133"/>
    <lineage>
        <taxon>Eukaryota</taxon>
        <taxon>Fungi</taxon>
        <taxon>Fungi incertae sedis</taxon>
        <taxon>Mucoromycota</taxon>
        <taxon>Mortierellomycotina</taxon>
        <taxon>Mortierellomycetes</taxon>
        <taxon>Mortierellales</taxon>
        <taxon>Mortierellaceae</taxon>
        <taxon>Modicella</taxon>
    </lineage>
</organism>
<proteinExistence type="predicted"/>
<evidence type="ECO:0000313" key="2">
    <source>
        <dbReference type="EMBL" id="KAF9946075.1"/>
    </source>
</evidence>
<name>A0A9P6LW82_9FUNG</name>
<dbReference type="Proteomes" id="UP000749646">
    <property type="component" value="Unassembled WGS sequence"/>
</dbReference>
<dbReference type="OrthoDB" id="2436260at2759"/>
<evidence type="ECO:0000256" key="1">
    <source>
        <dbReference type="SAM" id="MobiDB-lite"/>
    </source>
</evidence>